<dbReference type="PROSITE" id="PS51444">
    <property type="entry name" value="FH2"/>
    <property type="match status" value="1"/>
</dbReference>
<feature type="region of interest" description="Disordered" evidence="2">
    <location>
        <begin position="719"/>
        <end position="745"/>
    </location>
</feature>
<dbReference type="PANTHER" id="PTHR46345">
    <property type="entry name" value="INVERTED FORMIN-2"/>
    <property type="match status" value="1"/>
</dbReference>
<keyword evidence="5" id="KW-1185">Reference proteome</keyword>
<dbReference type="AlphaFoldDB" id="A0AA35KTX2"/>
<dbReference type="SMART" id="SM00498">
    <property type="entry name" value="FH2"/>
    <property type="match status" value="1"/>
</dbReference>
<dbReference type="PANTHER" id="PTHR46345:SF11">
    <property type="entry name" value="FORMIN-J-LIKE"/>
    <property type="match status" value="1"/>
</dbReference>
<feature type="region of interest" description="Disordered" evidence="2">
    <location>
        <begin position="545"/>
        <end position="573"/>
    </location>
</feature>
<dbReference type="InterPro" id="IPR042201">
    <property type="entry name" value="FH2_Formin_sf"/>
</dbReference>
<sequence length="1128" mass="124495">MHVMNCVSLVNDKENGAISVEAGLMIGDTTEPEEQLPPAPPPPPPLPCPPAEAGFSSLEVVPPPPPPPPLALSRPPLPQLVNGHGHQSKKKRLRSFFWKTIPEEQVRGKNNIWTIGAKQNYQIDTKTMEEFFGQQEETPPRGSKTKTLRRSFKDTKQEINILDAKRSMNIGIFLKQFKKSVESIIEDLHSGRSDLYGSEILRELIKLLPETEEVKKLKDFNGDLSKLCQADSFMYLLIQVPNYSLRLEAMVLKKEFSPSCTSLQKDMTIIRMATKELMCCEELHSILHLVLQAGNIMNAGGYAGNAVGFKLSSLLKLADTKANKPGMNLLHFVALEAQKKDRGLLAFSDKLQHVQEAARISLENIEAELHSLSVKTKSLKDNIRRDSELFHQMEGFLQFAVKEIKELERWKRELLKESHALMDFLCEDKETMKLEECFQIFRDFCLRFSKAVKENKEREAQELQQQQRLKELELKRRSWVAGDLGAFGRSSSENDVGMLTKRGLEEFLPFLQQRPQSPSYRNVSTRRSRHSLGVTADRELLSFLETSKSEDPNKSNSLPREHAGQARPSVAWTESREPGDLGLTNLHLHQAPEEGVECSYFQLPPSHSDHMVSLEDDSTAHANLYSDQESADNDKYRFDVPCTKATDAAPWDLSLEEDEHVPGLLKLDPHEPDDVEDLSAVHFEADVRGLETLGDSSLYTPGIVAPPIPAFRKSKADHAAKVAGHAPEALEPGSDSPPSSDGSVLGNKAHGPMFCVSETSDCSLMFDLPEGNDPRLGGNNKVNSKDGGAIAPFRNDLPAGGDAVLGLNSLSADKDDSGSKSGLPKEKPVRSKDAVGPKRNSLKDKSSSAAKPSSGPLNPPRPSVRTLNSSENASMRKVVPISRSTKAAPPSCTKKPDPKPAPRDTGAPEARLTRRNSIRGNSAEAVPKPQYRQSTSVEEQKFQRGTAASSSGHFEREPLQHKGSFKKPSSKPVRYVPKSKNDETKMCRSLTKPPSPTETSKSTMAPVPKTPAPVPSFARNTVASSSKCAKVDLPVPSKAPALTRSLSQRLPRMKMTTASDDSYPRESGGGTLKRANSARFIKRNTDNGDLLSVKAEPVLKEQMIMEKSTSLKCKDGNQTTIGKLLNHF</sequence>
<dbReference type="Gene3D" id="1.20.58.2220">
    <property type="entry name" value="Formin, FH2 domain"/>
    <property type="match status" value="1"/>
</dbReference>
<name>A0AA35KTX2_9SAUR</name>
<organism evidence="4 5">
    <name type="scientific">Podarcis lilfordi</name>
    <name type="common">Lilford's wall lizard</name>
    <dbReference type="NCBI Taxonomy" id="74358"/>
    <lineage>
        <taxon>Eukaryota</taxon>
        <taxon>Metazoa</taxon>
        <taxon>Chordata</taxon>
        <taxon>Craniata</taxon>
        <taxon>Vertebrata</taxon>
        <taxon>Euteleostomi</taxon>
        <taxon>Lepidosauria</taxon>
        <taxon>Squamata</taxon>
        <taxon>Bifurcata</taxon>
        <taxon>Unidentata</taxon>
        <taxon>Episquamata</taxon>
        <taxon>Laterata</taxon>
        <taxon>Lacertibaenia</taxon>
        <taxon>Lacertidae</taxon>
        <taxon>Podarcis</taxon>
    </lineage>
</organism>
<dbReference type="InterPro" id="IPR015425">
    <property type="entry name" value="FH2_Formin"/>
</dbReference>
<accession>A0AA35KTX2</accession>
<feature type="coiled-coil region" evidence="1">
    <location>
        <begin position="362"/>
        <end position="417"/>
    </location>
</feature>
<dbReference type="Proteomes" id="UP001178461">
    <property type="component" value="Chromosome 9"/>
</dbReference>
<feature type="region of interest" description="Disordered" evidence="2">
    <location>
        <begin position="772"/>
        <end position="796"/>
    </location>
</feature>
<reference evidence="4" key="1">
    <citation type="submission" date="2022-12" db="EMBL/GenBank/DDBJ databases">
        <authorList>
            <person name="Alioto T."/>
            <person name="Alioto T."/>
            <person name="Gomez Garrido J."/>
        </authorList>
    </citation>
    <scope>NUCLEOTIDE SEQUENCE</scope>
</reference>
<keyword evidence="1" id="KW-0175">Coiled coil</keyword>
<evidence type="ECO:0000259" key="3">
    <source>
        <dbReference type="PROSITE" id="PS51444"/>
    </source>
</evidence>
<evidence type="ECO:0000256" key="2">
    <source>
        <dbReference type="SAM" id="MobiDB-lite"/>
    </source>
</evidence>
<proteinExistence type="predicted"/>
<feature type="domain" description="FH2" evidence="3">
    <location>
        <begin position="83"/>
        <end position="474"/>
    </location>
</feature>
<dbReference type="EMBL" id="OX395134">
    <property type="protein sequence ID" value="CAI5784232.1"/>
    <property type="molecule type" value="Genomic_DNA"/>
</dbReference>
<dbReference type="SUPFAM" id="SSF101447">
    <property type="entry name" value="Formin homology 2 domain (FH2 domain)"/>
    <property type="match status" value="1"/>
</dbReference>
<feature type="compositionally biased region" description="Basic and acidic residues" evidence="2">
    <location>
        <begin position="812"/>
        <end position="846"/>
    </location>
</feature>
<feature type="coiled-coil region" evidence="1">
    <location>
        <begin position="446"/>
        <end position="475"/>
    </location>
</feature>
<gene>
    <name evidence="4" type="ORF">PODLI_1B002711</name>
</gene>
<feature type="compositionally biased region" description="Low complexity" evidence="2">
    <location>
        <begin position="847"/>
        <end position="856"/>
    </location>
</feature>
<evidence type="ECO:0000256" key="1">
    <source>
        <dbReference type="SAM" id="Coils"/>
    </source>
</evidence>
<protein>
    <submittedName>
        <fullName evidence="4">FH2 domain-containing protein</fullName>
    </submittedName>
</protein>
<feature type="compositionally biased region" description="Low complexity" evidence="2">
    <location>
        <begin position="732"/>
        <end position="743"/>
    </location>
</feature>
<dbReference type="Pfam" id="PF02181">
    <property type="entry name" value="FH2"/>
    <property type="match status" value="1"/>
</dbReference>
<feature type="compositionally biased region" description="Basic and acidic residues" evidence="2">
    <location>
        <begin position="547"/>
        <end position="564"/>
    </location>
</feature>
<evidence type="ECO:0000313" key="4">
    <source>
        <dbReference type="EMBL" id="CAI5784232.1"/>
    </source>
</evidence>
<feature type="region of interest" description="Disordered" evidence="2">
    <location>
        <begin position="808"/>
        <end position="1014"/>
    </location>
</feature>
<evidence type="ECO:0000313" key="5">
    <source>
        <dbReference type="Proteomes" id="UP001178461"/>
    </source>
</evidence>
<feature type="region of interest" description="Disordered" evidence="2">
    <location>
        <begin position="25"/>
        <end position="67"/>
    </location>
</feature>
<feature type="compositionally biased region" description="Pro residues" evidence="2">
    <location>
        <begin position="35"/>
        <end position="50"/>
    </location>
</feature>